<name>A0A0C2MNG0_THEKT</name>
<keyword evidence="2" id="KW-1185">Reference proteome</keyword>
<dbReference type="Proteomes" id="UP000031668">
    <property type="component" value="Unassembled WGS sequence"/>
</dbReference>
<dbReference type="SUPFAM" id="SSF110296">
    <property type="entry name" value="Oligoxyloglucan reducing end-specific cellobiohydrolase"/>
    <property type="match status" value="1"/>
</dbReference>
<dbReference type="EMBL" id="JWZT01002710">
    <property type="protein sequence ID" value="KII68761.1"/>
    <property type="molecule type" value="Genomic_DNA"/>
</dbReference>
<evidence type="ECO:0000313" key="1">
    <source>
        <dbReference type="EMBL" id="KII68761.1"/>
    </source>
</evidence>
<dbReference type="AlphaFoldDB" id="A0A0C2MNG0"/>
<proteinExistence type="predicted"/>
<evidence type="ECO:0000313" key="2">
    <source>
        <dbReference type="Proteomes" id="UP000031668"/>
    </source>
</evidence>
<organism evidence="1 2">
    <name type="scientific">Thelohanellus kitauei</name>
    <name type="common">Myxosporean</name>
    <dbReference type="NCBI Taxonomy" id="669202"/>
    <lineage>
        <taxon>Eukaryota</taxon>
        <taxon>Metazoa</taxon>
        <taxon>Cnidaria</taxon>
        <taxon>Myxozoa</taxon>
        <taxon>Myxosporea</taxon>
        <taxon>Bivalvulida</taxon>
        <taxon>Platysporina</taxon>
        <taxon>Myxobolidae</taxon>
        <taxon>Thelohanellus</taxon>
    </lineage>
</organism>
<sequence length="382" mass="44690">MIQIDCSLLYISGDYGQTFNEISECLKSMSYVDDKPWIVVVYLNDWIQIVDMSDSHSPIFNVESIDGWIIEAPTSMLVKYKKVSNKTGGLEESEWNLMILDYESKRKVEVILPNLFRISNVEQYNDVHRHYYIVVTDIDGARCLFTSIKTSYFVRVVCYLHNSEDECYIMIHPTLPGVILSNLYYKNHYLKTYISMNNRKSFDIIKYKDKNGNSVDSLFEHKLKLECKHSNMEYFPNEWMIKLKTLGDKLTHFLTFDGGKNWRIIPFLSLWVKTLNGGGIIVGFDTKTNEMVYSFDEGITYYHISIFEQDDIILDTQIIGVAENQRLVVFGRKSNMSQLIIAVVDFINIFSSYIYNDRAAMPNWRLFYMEHVKIKSKLLSRS</sequence>
<dbReference type="OrthoDB" id="5956263at2759"/>
<gene>
    <name evidence="1" type="ORF">RF11_12035</name>
</gene>
<reference evidence="1 2" key="1">
    <citation type="journal article" date="2014" name="Genome Biol. Evol.">
        <title>The genome of the myxosporean Thelohanellus kitauei shows adaptations to nutrient acquisition within its fish host.</title>
        <authorList>
            <person name="Yang Y."/>
            <person name="Xiong J."/>
            <person name="Zhou Z."/>
            <person name="Huo F."/>
            <person name="Miao W."/>
            <person name="Ran C."/>
            <person name="Liu Y."/>
            <person name="Zhang J."/>
            <person name="Feng J."/>
            <person name="Wang M."/>
            <person name="Wang M."/>
            <person name="Wang L."/>
            <person name="Yao B."/>
        </authorList>
    </citation>
    <scope>NUCLEOTIDE SEQUENCE [LARGE SCALE GENOMIC DNA]</scope>
    <source>
        <strain evidence="1">Wuqing</strain>
    </source>
</reference>
<evidence type="ECO:0008006" key="3">
    <source>
        <dbReference type="Google" id="ProtNLM"/>
    </source>
</evidence>
<comment type="caution">
    <text evidence="1">The sequence shown here is derived from an EMBL/GenBank/DDBJ whole genome shotgun (WGS) entry which is preliminary data.</text>
</comment>
<protein>
    <recommendedName>
        <fullName evidence="3">Vacuolar protein sorting/targeting protein 10</fullName>
    </recommendedName>
</protein>
<accession>A0A0C2MNG0</accession>